<evidence type="ECO:0000256" key="8">
    <source>
        <dbReference type="ARBA" id="ARBA00022927"/>
    </source>
</evidence>
<dbReference type="FunFam" id="3.40.50.300:FF:000429">
    <property type="entry name" value="Preprotein translocase subunit SecA"/>
    <property type="match status" value="1"/>
</dbReference>
<dbReference type="InterPro" id="IPR000185">
    <property type="entry name" value="SecA"/>
</dbReference>
<keyword evidence="19" id="KW-1185">Reference proteome</keyword>
<dbReference type="SUPFAM" id="SSF81767">
    <property type="entry name" value="Pre-protein crosslinking domain of SecA"/>
    <property type="match status" value="1"/>
</dbReference>
<comment type="function">
    <text evidence="12">Part of the Sec protein translocase complex. Interacts with the SecYEG preprotein conducting channel. Has a central role in coupling the hydrolysis of ATP to the transfer of proteins into and across the cell membrane, serving as an ATP-driven molecular motor driving the stepwise translocation of polypeptide chains across the membrane.</text>
</comment>
<keyword evidence="6 12" id="KW-0547">Nucleotide-binding</keyword>
<dbReference type="GO" id="GO:0005524">
    <property type="term" value="F:ATP binding"/>
    <property type="evidence" value="ECO:0007669"/>
    <property type="project" value="UniProtKB-UniRule"/>
</dbReference>
<keyword evidence="7 12" id="KW-0067">ATP-binding</keyword>
<comment type="caution">
    <text evidence="18">The sequence shown here is derived from an EMBL/GenBank/DDBJ whole genome shotgun (WGS) entry which is preliminary data.</text>
</comment>
<evidence type="ECO:0000259" key="16">
    <source>
        <dbReference type="PROSITE" id="PS51194"/>
    </source>
</evidence>
<feature type="region of interest" description="Disordered" evidence="14">
    <location>
        <begin position="807"/>
        <end position="826"/>
    </location>
</feature>
<dbReference type="Pfam" id="PF07516">
    <property type="entry name" value="SecA_SW"/>
    <property type="match status" value="1"/>
</dbReference>
<dbReference type="Pfam" id="PF01043">
    <property type="entry name" value="SecA_PP_bind"/>
    <property type="match status" value="1"/>
</dbReference>
<evidence type="ECO:0000256" key="10">
    <source>
        <dbReference type="ARBA" id="ARBA00023010"/>
    </source>
</evidence>
<dbReference type="InterPro" id="IPR011116">
    <property type="entry name" value="SecA_Wing/Scaffold"/>
</dbReference>
<dbReference type="GO" id="GO:0043952">
    <property type="term" value="P:protein transport by the Sec complex"/>
    <property type="evidence" value="ECO:0007669"/>
    <property type="project" value="TreeGrafter"/>
</dbReference>
<name>A0A833JC18_9BACT</name>
<dbReference type="Gene3D" id="3.40.50.300">
    <property type="entry name" value="P-loop containing nucleotide triphosphate hydrolases"/>
    <property type="match status" value="3"/>
</dbReference>
<evidence type="ECO:0000256" key="7">
    <source>
        <dbReference type="ARBA" id="ARBA00022840"/>
    </source>
</evidence>
<keyword evidence="10 12" id="KW-0811">Translocation</keyword>
<dbReference type="NCBIfam" id="NF009538">
    <property type="entry name" value="PRK12904.1"/>
    <property type="match status" value="1"/>
</dbReference>
<comment type="subunit">
    <text evidence="12">Monomer and homodimer. Part of the essential Sec protein translocation apparatus which comprises SecA, SecYEG and auxiliary proteins SecDF. Other proteins may also be involved.</text>
</comment>
<keyword evidence="8 12" id="KW-0653">Protein transport</keyword>
<dbReference type="Proteomes" id="UP000442694">
    <property type="component" value="Unassembled WGS sequence"/>
</dbReference>
<dbReference type="NCBIfam" id="TIGR00963">
    <property type="entry name" value="secA"/>
    <property type="match status" value="1"/>
</dbReference>
<evidence type="ECO:0000256" key="11">
    <source>
        <dbReference type="ARBA" id="ARBA00023136"/>
    </source>
</evidence>
<feature type="domain" description="SecA family profile" evidence="17">
    <location>
        <begin position="2"/>
        <end position="571"/>
    </location>
</feature>
<dbReference type="InterPro" id="IPR036670">
    <property type="entry name" value="SecA_X-link_sf"/>
</dbReference>
<feature type="binding site" evidence="12">
    <location>
        <begin position="104"/>
        <end position="108"/>
    </location>
    <ligand>
        <name>ATP</name>
        <dbReference type="ChEBI" id="CHEBI:30616"/>
    </ligand>
</feature>
<keyword evidence="3 12" id="KW-0813">Transport</keyword>
<dbReference type="RefSeq" id="WP_152213337.1">
    <property type="nucleotide sequence ID" value="NZ_WFLN01000007.1"/>
</dbReference>
<feature type="domain" description="Helicase ATP-binding" evidence="15">
    <location>
        <begin position="88"/>
        <end position="249"/>
    </location>
</feature>
<reference evidence="18 19" key="1">
    <citation type="submission" date="2019-10" db="EMBL/GenBank/DDBJ databases">
        <title>New genus of Silvanigrellaceae.</title>
        <authorList>
            <person name="Pitt A."/>
            <person name="Hahn M.W."/>
        </authorList>
    </citation>
    <scope>NUCLEOTIDE SEQUENCE [LARGE SCALE GENOMIC DNA]</scope>
    <source>
        <strain evidence="18 19">33A1-SZDP</strain>
    </source>
</reference>
<dbReference type="EC" id="7.4.2.8" evidence="12"/>
<evidence type="ECO:0000256" key="13">
    <source>
        <dbReference type="RuleBase" id="RU003874"/>
    </source>
</evidence>
<keyword evidence="4 12" id="KW-1003">Cell membrane</keyword>
<evidence type="ECO:0000256" key="1">
    <source>
        <dbReference type="ARBA" id="ARBA00004170"/>
    </source>
</evidence>
<dbReference type="GO" id="GO:0008564">
    <property type="term" value="F:protein-exporting ATPase activity"/>
    <property type="evidence" value="ECO:0007669"/>
    <property type="project" value="UniProtKB-EC"/>
</dbReference>
<dbReference type="InterPro" id="IPR014001">
    <property type="entry name" value="Helicase_ATP-bd"/>
</dbReference>
<comment type="catalytic activity">
    <reaction evidence="12">
        <text>ATP + H2O + cellular proteinSide 1 = ADP + phosphate + cellular proteinSide 2.</text>
        <dbReference type="EC" id="7.4.2.8"/>
    </reaction>
</comment>
<dbReference type="Gene3D" id="1.10.3060.10">
    <property type="entry name" value="Helical scaffold and wing domains of SecA"/>
    <property type="match status" value="1"/>
</dbReference>
<evidence type="ECO:0000256" key="12">
    <source>
        <dbReference type="HAMAP-Rule" id="MF_01382"/>
    </source>
</evidence>
<dbReference type="FunFam" id="3.40.50.300:FF:000334">
    <property type="entry name" value="Protein translocase subunit SecA"/>
    <property type="match status" value="1"/>
</dbReference>
<evidence type="ECO:0000256" key="9">
    <source>
        <dbReference type="ARBA" id="ARBA00022967"/>
    </source>
</evidence>
<feature type="binding site" evidence="12">
    <location>
        <position position="493"/>
    </location>
    <ligand>
        <name>ATP</name>
        <dbReference type="ChEBI" id="CHEBI:30616"/>
    </ligand>
</feature>
<keyword evidence="11 12" id="KW-0472">Membrane</keyword>
<feature type="domain" description="Helicase C-terminal" evidence="16">
    <location>
        <begin position="418"/>
        <end position="577"/>
    </location>
</feature>
<dbReference type="PROSITE" id="PS51194">
    <property type="entry name" value="HELICASE_CTER"/>
    <property type="match status" value="1"/>
</dbReference>
<dbReference type="GO" id="GO:0031522">
    <property type="term" value="C:cell envelope Sec protein transport complex"/>
    <property type="evidence" value="ECO:0007669"/>
    <property type="project" value="TreeGrafter"/>
</dbReference>
<protein>
    <recommendedName>
        <fullName evidence="12 13">Protein translocase subunit SecA</fullName>
        <ecNumber evidence="12">7.4.2.8</ecNumber>
    </recommendedName>
</protein>
<dbReference type="InterPro" id="IPR011130">
    <property type="entry name" value="SecA_preprotein_X-link_dom"/>
</dbReference>
<dbReference type="PROSITE" id="PS51192">
    <property type="entry name" value="HELICASE_ATP_BIND_1"/>
    <property type="match status" value="1"/>
</dbReference>
<feature type="binding site" evidence="12">
    <location>
        <position position="86"/>
    </location>
    <ligand>
        <name>ATP</name>
        <dbReference type="ChEBI" id="CHEBI:30616"/>
    </ligand>
</feature>
<dbReference type="Pfam" id="PF21090">
    <property type="entry name" value="P-loop_SecA"/>
    <property type="match status" value="1"/>
</dbReference>
<dbReference type="NCBIfam" id="NF006630">
    <property type="entry name" value="PRK09200.1"/>
    <property type="match status" value="1"/>
</dbReference>
<dbReference type="InterPro" id="IPR011115">
    <property type="entry name" value="SecA_DEAD"/>
</dbReference>
<dbReference type="InterPro" id="IPR014018">
    <property type="entry name" value="SecA_motor_DEAD"/>
</dbReference>
<evidence type="ECO:0000256" key="6">
    <source>
        <dbReference type="ARBA" id="ARBA00022741"/>
    </source>
</evidence>
<dbReference type="PROSITE" id="PS51196">
    <property type="entry name" value="SECA_MOTOR_DEAD"/>
    <property type="match status" value="1"/>
</dbReference>
<dbReference type="InterPro" id="IPR001650">
    <property type="entry name" value="Helicase_C-like"/>
</dbReference>
<dbReference type="CDD" id="cd18803">
    <property type="entry name" value="SF2_C_secA"/>
    <property type="match status" value="1"/>
</dbReference>
<dbReference type="GO" id="GO:0006605">
    <property type="term" value="P:protein targeting"/>
    <property type="evidence" value="ECO:0007669"/>
    <property type="project" value="UniProtKB-UniRule"/>
</dbReference>
<comment type="similarity">
    <text evidence="2 12 13">Belongs to the SecA family.</text>
</comment>
<evidence type="ECO:0000313" key="19">
    <source>
        <dbReference type="Proteomes" id="UP000442694"/>
    </source>
</evidence>
<proteinExistence type="inferred from homology"/>
<dbReference type="InterPro" id="IPR027417">
    <property type="entry name" value="P-loop_NTPase"/>
</dbReference>
<dbReference type="SMART" id="SM00957">
    <property type="entry name" value="SecA_DEAD"/>
    <property type="match status" value="1"/>
</dbReference>
<evidence type="ECO:0000256" key="2">
    <source>
        <dbReference type="ARBA" id="ARBA00007650"/>
    </source>
</evidence>
<gene>
    <name evidence="12 18" type="primary">secA</name>
    <name evidence="18" type="ORF">GCL57_10695</name>
</gene>
<evidence type="ECO:0000256" key="14">
    <source>
        <dbReference type="SAM" id="MobiDB-lite"/>
    </source>
</evidence>
<comment type="subcellular location">
    <subcellularLocation>
        <location evidence="12">Cell membrane</location>
        <topology evidence="12">Peripheral membrane protein</topology>
        <orientation evidence="12">Cytoplasmic side</orientation>
    </subcellularLocation>
    <subcellularLocation>
        <location evidence="12">Cytoplasm</location>
    </subcellularLocation>
    <subcellularLocation>
        <location evidence="1">Membrane</location>
        <topology evidence="1">Peripheral membrane protein</topology>
    </subcellularLocation>
    <text evidence="12">Distribution is 50-50.</text>
</comment>
<dbReference type="SMART" id="SM00958">
    <property type="entry name" value="SecA_PP_bind"/>
    <property type="match status" value="1"/>
</dbReference>
<keyword evidence="9 12" id="KW-1278">Translocase</keyword>
<evidence type="ECO:0000259" key="15">
    <source>
        <dbReference type="PROSITE" id="PS51192"/>
    </source>
</evidence>
<dbReference type="CDD" id="cd17928">
    <property type="entry name" value="DEXDc_SecA"/>
    <property type="match status" value="1"/>
</dbReference>
<dbReference type="GO" id="GO:0017038">
    <property type="term" value="P:protein import"/>
    <property type="evidence" value="ECO:0007669"/>
    <property type="project" value="InterPro"/>
</dbReference>
<accession>A0A833JC18</accession>
<dbReference type="FunFam" id="3.40.50.300:FF:000246">
    <property type="entry name" value="Preprotein translocase subunit SecA"/>
    <property type="match status" value="1"/>
</dbReference>
<dbReference type="HAMAP" id="MF_01382">
    <property type="entry name" value="SecA"/>
    <property type="match status" value="1"/>
</dbReference>
<dbReference type="InterPro" id="IPR044722">
    <property type="entry name" value="SecA_SF2_C"/>
</dbReference>
<dbReference type="AlphaFoldDB" id="A0A833JC18"/>
<dbReference type="Pfam" id="PF07517">
    <property type="entry name" value="SecA_DEAD"/>
    <property type="match status" value="1"/>
</dbReference>
<dbReference type="EMBL" id="WFLN01000007">
    <property type="protein sequence ID" value="KAB8029996.1"/>
    <property type="molecule type" value="Genomic_DNA"/>
</dbReference>
<dbReference type="SUPFAM" id="SSF81886">
    <property type="entry name" value="Helical scaffold and wing domains of SecA"/>
    <property type="match status" value="1"/>
</dbReference>
<dbReference type="FunFam" id="3.90.1440.10:FF:000002">
    <property type="entry name" value="Protein translocase subunit SecA"/>
    <property type="match status" value="1"/>
</dbReference>
<keyword evidence="5 12" id="KW-0963">Cytoplasm</keyword>
<dbReference type="GO" id="GO:0005829">
    <property type="term" value="C:cytosol"/>
    <property type="evidence" value="ECO:0007669"/>
    <property type="project" value="TreeGrafter"/>
</dbReference>
<dbReference type="InterPro" id="IPR036266">
    <property type="entry name" value="SecA_Wing/Scaffold_sf"/>
</dbReference>
<dbReference type="Gene3D" id="3.90.1440.10">
    <property type="entry name" value="SecA, preprotein cross-linking domain"/>
    <property type="match status" value="1"/>
</dbReference>
<evidence type="ECO:0000259" key="17">
    <source>
        <dbReference type="PROSITE" id="PS51196"/>
    </source>
</evidence>
<sequence length="844" mass="96689">MLNILKSLFGTKNDRELRNTAPILTKINMLEAKMQQFTDNELKAKTIEFKARYNKGETLDSLLPEAFATVREASKRCLGKRHFDVQLIGGYVLHQGKIAEMRTGEGKTLTATAPVYLNTISGKGVHVVTVNEYLASTQSEEMGRLYSFLGLTTGCILSGMNDTQRQDAYACDVTYGTNNELGFDYLRDNMKVRLEDFCQRGHHFAIVDEVDSILIDEARTPLIISGPSDTSSDKYIVANNAIRGLRKEIDYTVDEKSRSCALTEAGISKVEKRLNIENLFDPEHNELVHACNNSLRAHVLFRKDDHYIVQNGQIIIVDEFTGRLMHGRRFSDGLHQALEGKENVQIQAENQTLAQVTLQNYFRMYDKLSGMTGTADTEAVEFHNIYKLNVVVIPTNRQMIRIDHDDVLFLKQTIKFNAVADEIEKIHKTGQPILVGTVSIEKSELLSELLKKKNIKHQVLNAKHHEQEAHIIAQAGQKSHVTLSTNMAGRGTDIILGEGVAELGGLYVIGTERHESRRIDNQLRGRSGRQGDPGASKFFLSWEDELMRRFNNKANQFIMERFVGDEAIHDPRLTNVIGKVQKRVEGFNYDIRKQLLQYDDVLNQQRKAIYAARMRILRKENVKEILVGDPIEKFARTICDDFAPPSGLPGEVVTVDYRNLERILFRNFNKAIPFTESERQNSEIGRDEFYALISKKLITEYEEKENLFGQDQMRDIERWVMLQTIDSWWKDHLLNIDHLKDGIGLRGYAQKDPLQEYKNEAFELFKRLISAIKQDTLQMIFRVQPNLAEKFIAEAKAEVERKARLELKNSQAEHQDPEDAFENKLEEKEEIERKKAIYSNLNTI</sequence>
<dbReference type="SUPFAM" id="SSF52540">
    <property type="entry name" value="P-loop containing nucleoside triphosphate hydrolases"/>
    <property type="match status" value="2"/>
</dbReference>
<organism evidence="18 19">
    <name type="scientific">Fluviispira multicolorata</name>
    <dbReference type="NCBI Taxonomy" id="2654512"/>
    <lineage>
        <taxon>Bacteria</taxon>
        <taxon>Pseudomonadati</taxon>
        <taxon>Bdellovibrionota</taxon>
        <taxon>Oligoflexia</taxon>
        <taxon>Silvanigrellales</taxon>
        <taxon>Silvanigrellaceae</taxon>
        <taxon>Fluviispira</taxon>
    </lineage>
</organism>
<dbReference type="PRINTS" id="PR00906">
    <property type="entry name" value="SECA"/>
</dbReference>
<evidence type="ECO:0000256" key="3">
    <source>
        <dbReference type="ARBA" id="ARBA00022448"/>
    </source>
</evidence>
<dbReference type="GO" id="GO:0065002">
    <property type="term" value="P:intracellular protein transmembrane transport"/>
    <property type="evidence" value="ECO:0007669"/>
    <property type="project" value="UniProtKB-UniRule"/>
</dbReference>
<dbReference type="PANTHER" id="PTHR30612:SF0">
    <property type="entry name" value="CHLOROPLAST PROTEIN-TRANSPORTING ATPASE"/>
    <property type="match status" value="1"/>
</dbReference>
<evidence type="ECO:0000256" key="5">
    <source>
        <dbReference type="ARBA" id="ARBA00022490"/>
    </source>
</evidence>
<dbReference type="PANTHER" id="PTHR30612">
    <property type="entry name" value="SECA INNER MEMBRANE COMPONENT OF SEC PROTEIN SECRETION SYSTEM"/>
    <property type="match status" value="1"/>
</dbReference>
<evidence type="ECO:0000256" key="4">
    <source>
        <dbReference type="ARBA" id="ARBA00022475"/>
    </source>
</evidence>
<evidence type="ECO:0000313" key="18">
    <source>
        <dbReference type="EMBL" id="KAB8029996.1"/>
    </source>
</evidence>
<dbReference type="GO" id="GO:0005886">
    <property type="term" value="C:plasma membrane"/>
    <property type="evidence" value="ECO:0007669"/>
    <property type="project" value="UniProtKB-SubCell"/>
</dbReference>